<evidence type="ECO:0000313" key="4">
    <source>
        <dbReference type="WBParaSite" id="Pan_g3988.t1"/>
    </source>
</evidence>
<reference evidence="4" key="2">
    <citation type="submission" date="2020-10" db="UniProtKB">
        <authorList>
            <consortium name="WormBaseParasite"/>
        </authorList>
    </citation>
    <scope>IDENTIFICATION</scope>
</reference>
<keyword evidence="1" id="KW-0175">Coiled coil</keyword>
<dbReference type="WBParaSite" id="Pan_g3988.t1">
    <property type="protein sequence ID" value="Pan_g3988.t1"/>
    <property type="gene ID" value="Pan_g3988"/>
</dbReference>
<feature type="region of interest" description="Disordered" evidence="2">
    <location>
        <begin position="28"/>
        <end position="65"/>
    </location>
</feature>
<organism evidence="3 4">
    <name type="scientific">Panagrellus redivivus</name>
    <name type="common">Microworm</name>
    <dbReference type="NCBI Taxonomy" id="6233"/>
    <lineage>
        <taxon>Eukaryota</taxon>
        <taxon>Metazoa</taxon>
        <taxon>Ecdysozoa</taxon>
        <taxon>Nematoda</taxon>
        <taxon>Chromadorea</taxon>
        <taxon>Rhabditida</taxon>
        <taxon>Tylenchina</taxon>
        <taxon>Panagrolaimomorpha</taxon>
        <taxon>Panagrolaimoidea</taxon>
        <taxon>Panagrolaimidae</taxon>
        <taxon>Panagrellus</taxon>
    </lineage>
</organism>
<feature type="compositionally biased region" description="Basic and acidic residues" evidence="2">
    <location>
        <begin position="28"/>
        <end position="37"/>
    </location>
</feature>
<evidence type="ECO:0000256" key="1">
    <source>
        <dbReference type="SAM" id="Coils"/>
    </source>
</evidence>
<dbReference type="Proteomes" id="UP000492821">
    <property type="component" value="Unassembled WGS sequence"/>
</dbReference>
<evidence type="ECO:0000313" key="3">
    <source>
        <dbReference type="Proteomes" id="UP000492821"/>
    </source>
</evidence>
<feature type="coiled-coil region" evidence="1">
    <location>
        <begin position="70"/>
        <end position="97"/>
    </location>
</feature>
<keyword evidence="3" id="KW-1185">Reference proteome</keyword>
<name>A0A7E4VVS0_PANRE</name>
<protein>
    <submittedName>
        <fullName evidence="4">BRCT domain-containing protein</fullName>
    </submittedName>
</protein>
<evidence type="ECO:0000256" key="2">
    <source>
        <dbReference type="SAM" id="MobiDB-lite"/>
    </source>
</evidence>
<accession>A0A7E4VVS0</accession>
<sequence>MANFEELYNIEKAKTAKQQLTIEKLTKENKELTEQLNRRSLKTKSNEPMQPSRPPKLPKTTLEQKDEMWEKRYTDYKAKTEEKLDKAQQNLEEANLASTQFVELNGCCCLREFLKTARAKAPIPRKRGNETEDPEDSMRNRVVEQCQSTGFGKLRVGTSWMTAETFGDTIAAVYKKANDFVHARDIATTVLIPSWLQGDAFRCVERLAKEHKVTLTRSFR</sequence>
<dbReference type="AlphaFoldDB" id="A0A7E4VVS0"/>
<reference evidence="3" key="1">
    <citation type="journal article" date="2013" name="Genetics">
        <title>The draft genome and transcriptome of Panagrellus redivivus are shaped by the harsh demands of a free-living lifestyle.</title>
        <authorList>
            <person name="Srinivasan J."/>
            <person name="Dillman A.R."/>
            <person name="Macchietto M.G."/>
            <person name="Heikkinen L."/>
            <person name="Lakso M."/>
            <person name="Fracchia K.M."/>
            <person name="Antoshechkin I."/>
            <person name="Mortazavi A."/>
            <person name="Wong G."/>
            <person name="Sternberg P.W."/>
        </authorList>
    </citation>
    <scope>NUCLEOTIDE SEQUENCE [LARGE SCALE GENOMIC DNA]</scope>
    <source>
        <strain evidence="3">MT8872</strain>
    </source>
</reference>
<proteinExistence type="predicted"/>